<sequence length="63" mass="6104">MSWTFGSGERISQIWNATASATSGAVTARNVSYNGSLGAGAATTFGFLGAGTPGTPTATCSAG</sequence>
<evidence type="ECO:0000313" key="2">
    <source>
        <dbReference type="EMBL" id="MFC7618611.1"/>
    </source>
</evidence>
<evidence type="ECO:0000259" key="1">
    <source>
        <dbReference type="PROSITE" id="PS51173"/>
    </source>
</evidence>
<accession>A0ABW2TZ70</accession>
<dbReference type="SUPFAM" id="SSF49384">
    <property type="entry name" value="Carbohydrate-binding domain"/>
    <property type="match status" value="1"/>
</dbReference>
<dbReference type="SMART" id="SM00637">
    <property type="entry name" value="CBD_II"/>
    <property type="match status" value="1"/>
</dbReference>
<dbReference type="InterPro" id="IPR001919">
    <property type="entry name" value="CBD2"/>
</dbReference>
<dbReference type="InterPro" id="IPR012291">
    <property type="entry name" value="CBM2_carb-bd_dom_sf"/>
</dbReference>
<name>A0ABW2TZ70_9PSEU</name>
<dbReference type="PROSITE" id="PS51173">
    <property type="entry name" value="CBM2"/>
    <property type="match status" value="1"/>
</dbReference>
<gene>
    <name evidence="2" type="ORF">ACFQV2_40045</name>
</gene>
<comment type="caution">
    <text evidence="2">The sequence shown here is derived from an EMBL/GenBank/DDBJ whole genome shotgun (WGS) entry which is preliminary data.</text>
</comment>
<dbReference type="InterPro" id="IPR008965">
    <property type="entry name" value="CBM2/CBM3_carb-bd_dom_sf"/>
</dbReference>
<proteinExistence type="predicted"/>
<dbReference type="Pfam" id="PF00553">
    <property type="entry name" value="CBM_2"/>
    <property type="match status" value="1"/>
</dbReference>
<dbReference type="Gene3D" id="2.60.40.290">
    <property type="match status" value="1"/>
</dbReference>
<dbReference type="Proteomes" id="UP001596512">
    <property type="component" value="Unassembled WGS sequence"/>
</dbReference>
<organism evidence="2 3">
    <name type="scientific">Actinokineospora soli</name>
    <dbReference type="NCBI Taxonomy" id="1048753"/>
    <lineage>
        <taxon>Bacteria</taxon>
        <taxon>Bacillati</taxon>
        <taxon>Actinomycetota</taxon>
        <taxon>Actinomycetes</taxon>
        <taxon>Pseudonocardiales</taxon>
        <taxon>Pseudonocardiaceae</taxon>
        <taxon>Actinokineospora</taxon>
    </lineage>
</organism>
<dbReference type="EMBL" id="JBHTEY010000004">
    <property type="protein sequence ID" value="MFC7618611.1"/>
    <property type="molecule type" value="Genomic_DNA"/>
</dbReference>
<evidence type="ECO:0000313" key="3">
    <source>
        <dbReference type="Proteomes" id="UP001596512"/>
    </source>
</evidence>
<feature type="domain" description="CBM2" evidence="1">
    <location>
        <begin position="1"/>
        <end position="63"/>
    </location>
</feature>
<reference evidence="3" key="1">
    <citation type="journal article" date="2019" name="Int. J. Syst. Evol. Microbiol.">
        <title>The Global Catalogue of Microorganisms (GCM) 10K type strain sequencing project: providing services to taxonomists for standard genome sequencing and annotation.</title>
        <authorList>
            <consortium name="The Broad Institute Genomics Platform"/>
            <consortium name="The Broad Institute Genome Sequencing Center for Infectious Disease"/>
            <person name="Wu L."/>
            <person name="Ma J."/>
        </authorList>
    </citation>
    <scope>NUCLEOTIDE SEQUENCE [LARGE SCALE GENOMIC DNA]</scope>
    <source>
        <strain evidence="3">JCM 17695</strain>
    </source>
</reference>
<keyword evidence="3" id="KW-1185">Reference proteome</keyword>
<protein>
    <submittedName>
        <fullName evidence="2">Cellulose binding domain-containing protein</fullName>
    </submittedName>
</protein>